<evidence type="ECO:0000256" key="3">
    <source>
        <dbReference type="ARBA" id="ARBA00023163"/>
    </source>
</evidence>
<feature type="domain" description="Transcriptional regulator LmrA/YxaF-like C-terminal" evidence="6">
    <location>
        <begin position="85"/>
        <end position="184"/>
    </location>
</feature>
<dbReference type="InterPro" id="IPR001647">
    <property type="entry name" value="HTH_TetR"/>
</dbReference>
<dbReference type="PANTHER" id="PTHR47506">
    <property type="entry name" value="TRANSCRIPTIONAL REGULATORY PROTEIN"/>
    <property type="match status" value="1"/>
</dbReference>
<dbReference type="InterPro" id="IPR009057">
    <property type="entry name" value="Homeodomain-like_sf"/>
</dbReference>
<reference evidence="8" key="1">
    <citation type="journal article" date="2019" name="Int. J. Syst. Evol. Microbiol.">
        <title>The Global Catalogue of Microorganisms (GCM) 10K type strain sequencing project: providing services to taxonomists for standard genome sequencing and annotation.</title>
        <authorList>
            <consortium name="The Broad Institute Genomics Platform"/>
            <consortium name="The Broad Institute Genome Sequencing Center for Infectious Disease"/>
            <person name="Wu L."/>
            <person name="Ma J."/>
        </authorList>
    </citation>
    <scope>NUCLEOTIDE SEQUENCE [LARGE SCALE GENOMIC DNA]</scope>
    <source>
        <strain evidence="8">CGMCC 4.7204</strain>
    </source>
</reference>
<dbReference type="InterPro" id="IPR054156">
    <property type="entry name" value="YxaF_TetR_C"/>
</dbReference>
<sequence length="217" mass="23173">MAATRNTTSTPSTRERMIAGAIESLRVHGASATTVDRVLADTGAPRGSVYHHFPGGRGQLITDAVGTAGEVMSSYIEHITRTSDPAQALDRFADMWRKTLRDSDFRAGCPIFAVAVETNDDAPEFATAAAAVFARWHTALVELFRRDGVPTDRADRLAALTISAVEGAIALCRAQRTLVPLDDTVAELKSLLPRPLTTGARTSPVRSTGSRSGSRNP</sequence>
<keyword evidence="1" id="KW-0805">Transcription regulation</keyword>
<organism evidence="7 8">
    <name type="scientific">Nocardia rhizosphaerae</name>
    <dbReference type="NCBI Taxonomy" id="1691571"/>
    <lineage>
        <taxon>Bacteria</taxon>
        <taxon>Bacillati</taxon>
        <taxon>Actinomycetota</taxon>
        <taxon>Actinomycetes</taxon>
        <taxon>Mycobacteriales</taxon>
        <taxon>Nocardiaceae</taxon>
        <taxon>Nocardia</taxon>
    </lineage>
</organism>
<evidence type="ECO:0000256" key="4">
    <source>
        <dbReference type="SAM" id="MobiDB-lite"/>
    </source>
</evidence>
<dbReference type="Gene3D" id="1.10.357.10">
    <property type="entry name" value="Tetracycline Repressor, domain 2"/>
    <property type="match status" value="1"/>
</dbReference>
<evidence type="ECO:0000259" key="5">
    <source>
        <dbReference type="Pfam" id="PF00440"/>
    </source>
</evidence>
<dbReference type="InterPro" id="IPR036271">
    <property type="entry name" value="Tet_transcr_reg_TetR-rel_C_sf"/>
</dbReference>
<dbReference type="EMBL" id="JBHSBA010000014">
    <property type="protein sequence ID" value="MFC4127321.1"/>
    <property type="molecule type" value="Genomic_DNA"/>
</dbReference>
<evidence type="ECO:0000256" key="2">
    <source>
        <dbReference type="ARBA" id="ARBA00023125"/>
    </source>
</evidence>
<feature type="compositionally biased region" description="Polar residues" evidence="4">
    <location>
        <begin position="199"/>
        <end position="217"/>
    </location>
</feature>
<gene>
    <name evidence="7" type="ORF">ACFOW8_20530</name>
</gene>
<evidence type="ECO:0000259" key="6">
    <source>
        <dbReference type="Pfam" id="PF21993"/>
    </source>
</evidence>
<protein>
    <submittedName>
        <fullName evidence="7">TetR/AcrR family transcriptional regulator</fullName>
    </submittedName>
</protein>
<dbReference type="Pfam" id="PF21993">
    <property type="entry name" value="TetR_C_13_2"/>
    <property type="match status" value="1"/>
</dbReference>
<evidence type="ECO:0000256" key="1">
    <source>
        <dbReference type="ARBA" id="ARBA00023015"/>
    </source>
</evidence>
<keyword evidence="2" id="KW-0238">DNA-binding</keyword>
<dbReference type="SUPFAM" id="SSF46689">
    <property type="entry name" value="Homeodomain-like"/>
    <property type="match status" value="1"/>
</dbReference>
<keyword evidence="8" id="KW-1185">Reference proteome</keyword>
<dbReference type="SUPFAM" id="SSF48498">
    <property type="entry name" value="Tetracyclin repressor-like, C-terminal domain"/>
    <property type="match status" value="1"/>
</dbReference>
<dbReference type="RefSeq" id="WP_378552635.1">
    <property type="nucleotide sequence ID" value="NZ_JBHSBA010000014.1"/>
</dbReference>
<feature type="domain" description="HTH tetR-type" evidence="5">
    <location>
        <begin position="18"/>
        <end position="55"/>
    </location>
</feature>
<proteinExistence type="predicted"/>
<accession>A0ABV8L910</accession>
<keyword evidence="3" id="KW-0804">Transcription</keyword>
<evidence type="ECO:0000313" key="7">
    <source>
        <dbReference type="EMBL" id="MFC4127321.1"/>
    </source>
</evidence>
<feature type="region of interest" description="Disordered" evidence="4">
    <location>
        <begin position="195"/>
        <end position="217"/>
    </location>
</feature>
<comment type="caution">
    <text evidence="7">The sequence shown here is derived from an EMBL/GenBank/DDBJ whole genome shotgun (WGS) entry which is preliminary data.</text>
</comment>
<dbReference type="PANTHER" id="PTHR47506:SF3">
    <property type="entry name" value="HTH-TYPE TRANSCRIPTIONAL REGULATOR LMRA"/>
    <property type="match status" value="1"/>
</dbReference>
<dbReference type="Proteomes" id="UP001595767">
    <property type="component" value="Unassembled WGS sequence"/>
</dbReference>
<dbReference type="Pfam" id="PF00440">
    <property type="entry name" value="TetR_N"/>
    <property type="match status" value="1"/>
</dbReference>
<evidence type="ECO:0000313" key="8">
    <source>
        <dbReference type="Proteomes" id="UP001595767"/>
    </source>
</evidence>
<name>A0ABV8L910_9NOCA</name>